<dbReference type="HAMAP" id="MF_00079">
    <property type="entry name" value="HisG_Long"/>
    <property type="match status" value="1"/>
</dbReference>
<dbReference type="CDD" id="cd13593">
    <property type="entry name" value="PBP2_HisGL3"/>
    <property type="match status" value="1"/>
</dbReference>
<keyword evidence="8 18" id="KW-0963">Cytoplasm</keyword>
<keyword evidence="22" id="KW-1185">Reference proteome</keyword>
<dbReference type="GO" id="GO:0000105">
    <property type="term" value="P:L-histidine biosynthetic process"/>
    <property type="evidence" value="ECO:0007669"/>
    <property type="project" value="UniProtKB-UniRule"/>
</dbReference>
<dbReference type="InterPro" id="IPR013115">
    <property type="entry name" value="HisG_C"/>
</dbReference>
<dbReference type="AlphaFoldDB" id="D6SQ17"/>
<dbReference type="FunFam" id="3.40.190.10:FF:000258">
    <property type="entry name" value="ATP phosphoribosyltransferase"/>
    <property type="match status" value="1"/>
</dbReference>
<name>D6SQ17_9BACT</name>
<dbReference type="Pfam" id="PF01634">
    <property type="entry name" value="HisG"/>
    <property type="match status" value="1"/>
</dbReference>
<keyword evidence="16 18" id="KW-0368">Histidine biosynthesis</keyword>
<dbReference type="Proteomes" id="UP000005496">
    <property type="component" value="Unassembled WGS sequence"/>
</dbReference>
<dbReference type="RefSeq" id="WP_008870157.1">
    <property type="nucleotide sequence ID" value="NZ_ACJN02000002.1"/>
</dbReference>
<gene>
    <name evidence="18" type="primary">hisG</name>
    <name evidence="21" type="ORF">Dthio_PD2234</name>
</gene>
<comment type="activity regulation">
    <text evidence="18">Feedback inhibited by histidine.</text>
</comment>
<evidence type="ECO:0000256" key="7">
    <source>
        <dbReference type="ARBA" id="ARBA00020998"/>
    </source>
</evidence>
<dbReference type="Pfam" id="PF08029">
    <property type="entry name" value="HisG_C"/>
    <property type="match status" value="1"/>
</dbReference>
<dbReference type="InterPro" id="IPR011322">
    <property type="entry name" value="N-reg_PII-like_a/b"/>
</dbReference>
<evidence type="ECO:0000256" key="15">
    <source>
        <dbReference type="ARBA" id="ARBA00022842"/>
    </source>
</evidence>
<keyword evidence="11 18" id="KW-0808">Transferase</keyword>
<dbReference type="NCBIfam" id="TIGR00070">
    <property type="entry name" value="hisG"/>
    <property type="match status" value="1"/>
</dbReference>
<evidence type="ECO:0000256" key="1">
    <source>
        <dbReference type="ARBA" id="ARBA00000915"/>
    </source>
</evidence>
<protein>
    <recommendedName>
        <fullName evidence="7 18">ATP phosphoribosyltransferase</fullName>
        <shortName evidence="18">ATP-PRT</shortName>
        <shortName evidence="18">ATP-PRTase</shortName>
        <ecNumber evidence="6 18">2.4.2.17</ecNumber>
    </recommendedName>
</protein>
<dbReference type="FunFam" id="3.30.70.120:FF:000002">
    <property type="entry name" value="ATP phosphoribosyltransferase"/>
    <property type="match status" value="1"/>
</dbReference>
<evidence type="ECO:0000256" key="11">
    <source>
        <dbReference type="ARBA" id="ARBA00022679"/>
    </source>
</evidence>
<comment type="pathway">
    <text evidence="4 18">Amino-acid biosynthesis; L-histidine biosynthesis; L-histidine from 5-phospho-alpha-D-ribose 1-diphosphate: step 1/9.</text>
</comment>
<evidence type="ECO:0000259" key="19">
    <source>
        <dbReference type="Pfam" id="PF01634"/>
    </source>
</evidence>
<dbReference type="GO" id="GO:0003879">
    <property type="term" value="F:ATP phosphoribosyltransferase activity"/>
    <property type="evidence" value="ECO:0007669"/>
    <property type="project" value="UniProtKB-UniRule"/>
</dbReference>
<proteinExistence type="inferred from homology"/>
<dbReference type="UniPathway" id="UPA00031">
    <property type="reaction ID" value="UER00006"/>
</dbReference>
<dbReference type="InterPro" id="IPR001348">
    <property type="entry name" value="ATP_PRibTrfase_HisG"/>
</dbReference>
<evidence type="ECO:0000256" key="2">
    <source>
        <dbReference type="ARBA" id="ARBA00001946"/>
    </source>
</evidence>
<keyword evidence="9 18" id="KW-0028">Amino-acid biosynthesis</keyword>
<dbReference type="InterPro" id="IPR018198">
    <property type="entry name" value="ATP_PRibTrfase_CS"/>
</dbReference>
<keyword evidence="13 18" id="KW-0547">Nucleotide-binding</keyword>
<dbReference type="PANTHER" id="PTHR21403:SF10">
    <property type="entry name" value="ATP PHOSPHORIBOSYLTRANSFERASE"/>
    <property type="match status" value="1"/>
</dbReference>
<dbReference type="GO" id="GO:0005524">
    <property type="term" value="F:ATP binding"/>
    <property type="evidence" value="ECO:0007669"/>
    <property type="project" value="UniProtKB-KW"/>
</dbReference>
<dbReference type="GO" id="GO:0000287">
    <property type="term" value="F:magnesium ion binding"/>
    <property type="evidence" value="ECO:0007669"/>
    <property type="project" value="UniProtKB-UniRule"/>
</dbReference>
<accession>D6SQ17</accession>
<evidence type="ECO:0000259" key="20">
    <source>
        <dbReference type="Pfam" id="PF08029"/>
    </source>
</evidence>
<keyword evidence="10 18" id="KW-0328">Glycosyltransferase</keyword>
<evidence type="ECO:0000256" key="10">
    <source>
        <dbReference type="ARBA" id="ARBA00022676"/>
    </source>
</evidence>
<reference evidence="21" key="1">
    <citation type="submission" date="2010-05" db="EMBL/GenBank/DDBJ databases">
        <title>The draft genome of Desulfonatronospira thiodismutans ASO3-1.</title>
        <authorList>
            <consortium name="US DOE Joint Genome Institute (JGI-PGF)"/>
            <person name="Lucas S."/>
            <person name="Copeland A."/>
            <person name="Lapidus A."/>
            <person name="Cheng J.-F."/>
            <person name="Bruce D."/>
            <person name="Goodwin L."/>
            <person name="Pitluck S."/>
            <person name="Chertkov O."/>
            <person name="Brettin T."/>
            <person name="Detter J.C."/>
            <person name="Han C."/>
            <person name="Land M.L."/>
            <person name="Hauser L."/>
            <person name="Kyrpides N."/>
            <person name="Mikhailova N."/>
            <person name="Muyzer G."/>
            <person name="Woyke T."/>
        </authorList>
    </citation>
    <scope>NUCLEOTIDE SEQUENCE [LARGE SCALE GENOMIC DNA]</scope>
    <source>
        <strain evidence="21">ASO3-1</strain>
    </source>
</reference>
<dbReference type="InterPro" id="IPR013820">
    <property type="entry name" value="ATP_PRibTrfase_cat"/>
</dbReference>
<evidence type="ECO:0000256" key="4">
    <source>
        <dbReference type="ARBA" id="ARBA00004667"/>
    </source>
</evidence>
<keyword evidence="12 18" id="KW-0479">Metal-binding</keyword>
<evidence type="ECO:0000256" key="17">
    <source>
        <dbReference type="ARBA" id="ARBA00024861"/>
    </source>
</evidence>
<dbReference type="PROSITE" id="PS01316">
    <property type="entry name" value="ATP_P_PHORIBOSYLTR"/>
    <property type="match status" value="1"/>
</dbReference>
<dbReference type="SUPFAM" id="SSF54913">
    <property type="entry name" value="GlnB-like"/>
    <property type="match status" value="1"/>
</dbReference>
<evidence type="ECO:0000256" key="3">
    <source>
        <dbReference type="ARBA" id="ARBA00004496"/>
    </source>
</evidence>
<dbReference type="EMBL" id="ACJN02000002">
    <property type="protein sequence ID" value="EFI34843.1"/>
    <property type="molecule type" value="Genomic_DNA"/>
</dbReference>
<keyword evidence="15 18" id="KW-0460">Magnesium</keyword>
<dbReference type="NCBIfam" id="TIGR03455">
    <property type="entry name" value="HisG_C-term"/>
    <property type="match status" value="1"/>
</dbReference>
<dbReference type="EC" id="2.4.2.17" evidence="6 18"/>
<dbReference type="Gene3D" id="3.30.70.120">
    <property type="match status" value="1"/>
</dbReference>
<dbReference type="PANTHER" id="PTHR21403">
    <property type="entry name" value="ATP PHOSPHORIBOSYLTRANSFERASE ATP-PRTASE"/>
    <property type="match status" value="1"/>
</dbReference>
<evidence type="ECO:0000256" key="13">
    <source>
        <dbReference type="ARBA" id="ARBA00022741"/>
    </source>
</evidence>
<evidence type="ECO:0000256" key="5">
    <source>
        <dbReference type="ARBA" id="ARBA00007955"/>
    </source>
</evidence>
<dbReference type="Gene3D" id="3.40.190.10">
    <property type="entry name" value="Periplasmic binding protein-like II"/>
    <property type="match status" value="2"/>
</dbReference>
<sequence length="293" mass="33018">MSSEQVLKLGIPKGSLEEATRRLFARAGWKIKPHHRNYFPEINDQEMQCSLCRAQEISRYVENGTMDAGLTGKDWIMENESDVVVVSDLVYSKVSNRPARWVLAVAGDSPYRRPEDLSGKKIATELRNFTHNYFHNAGIPVEVEFSWGATEAKVVEGLADAIVEVTETGSTIKAHGLRIIAELLQTNTQFIANKEAWEDPWKRNKIENINTLLHGALRADRLVGLKMNLPADRVEDVMALLPSMTAPTVAHLYNTDWLSVEIVVEEDRVRELVPRLQEKGAEAIIEYALNKVI</sequence>
<evidence type="ECO:0000256" key="8">
    <source>
        <dbReference type="ARBA" id="ARBA00022490"/>
    </source>
</evidence>
<dbReference type="OrthoDB" id="9801867at2"/>
<evidence type="ECO:0000256" key="9">
    <source>
        <dbReference type="ARBA" id="ARBA00022605"/>
    </source>
</evidence>
<evidence type="ECO:0000256" key="18">
    <source>
        <dbReference type="HAMAP-Rule" id="MF_00079"/>
    </source>
</evidence>
<feature type="domain" description="ATP phosphoribosyltransferase catalytic" evidence="19">
    <location>
        <begin position="53"/>
        <end position="213"/>
    </location>
</feature>
<comment type="subcellular location">
    <subcellularLocation>
        <location evidence="3 18">Cytoplasm</location>
    </subcellularLocation>
</comment>
<evidence type="ECO:0000256" key="16">
    <source>
        <dbReference type="ARBA" id="ARBA00023102"/>
    </source>
</evidence>
<comment type="catalytic activity">
    <reaction evidence="1 18">
        <text>1-(5-phospho-beta-D-ribosyl)-ATP + diphosphate = 5-phospho-alpha-D-ribose 1-diphosphate + ATP</text>
        <dbReference type="Rhea" id="RHEA:18473"/>
        <dbReference type="ChEBI" id="CHEBI:30616"/>
        <dbReference type="ChEBI" id="CHEBI:33019"/>
        <dbReference type="ChEBI" id="CHEBI:58017"/>
        <dbReference type="ChEBI" id="CHEBI:73183"/>
        <dbReference type="EC" id="2.4.2.17"/>
    </reaction>
</comment>
<evidence type="ECO:0000256" key="12">
    <source>
        <dbReference type="ARBA" id="ARBA00022723"/>
    </source>
</evidence>
<keyword evidence="14 18" id="KW-0067">ATP-binding</keyword>
<evidence type="ECO:0000256" key="6">
    <source>
        <dbReference type="ARBA" id="ARBA00011946"/>
    </source>
</evidence>
<comment type="cofactor">
    <cofactor evidence="2 18">
        <name>Mg(2+)</name>
        <dbReference type="ChEBI" id="CHEBI:18420"/>
    </cofactor>
</comment>
<comment type="caution">
    <text evidence="21">The sequence shown here is derived from an EMBL/GenBank/DDBJ whole genome shotgun (WGS) entry which is preliminary data.</text>
</comment>
<evidence type="ECO:0000313" key="22">
    <source>
        <dbReference type="Proteomes" id="UP000005496"/>
    </source>
</evidence>
<dbReference type="GO" id="GO:0005737">
    <property type="term" value="C:cytoplasm"/>
    <property type="evidence" value="ECO:0007669"/>
    <property type="project" value="UniProtKB-SubCell"/>
</dbReference>
<dbReference type="eggNOG" id="COG0040">
    <property type="taxonomic scope" value="Bacteria"/>
</dbReference>
<organism evidence="21 22">
    <name type="scientific">Desulfonatronospira thiodismutans ASO3-1</name>
    <dbReference type="NCBI Taxonomy" id="555779"/>
    <lineage>
        <taxon>Bacteria</taxon>
        <taxon>Pseudomonadati</taxon>
        <taxon>Thermodesulfobacteriota</taxon>
        <taxon>Desulfovibrionia</taxon>
        <taxon>Desulfovibrionales</taxon>
        <taxon>Desulfonatronovibrionaceae</taxon>
        <taxon>Desulfonatronospira</taxon>
    </lineage>
</organism>
<dbReference type="InterPro" id="IPR020621">
    <property type="entry name" value="ATP-PRT_HisG_long"/>
</dbReference>
<comment type="function">
    <text evidence="17 18">Catalyzes the condensation of ATP and 5-phosphoribose 1-diphosphate to form N'-(5'-phosphoribosyl)-ATP (PR-ATP). Has a crucial role in the pathway because the rate of histidine biosynthesis seems to be controlled primarily by regulation of HisG enzymatic activity.</text>
</comment>
<feature type="domain" description="Histidine biosynthesis HisG C-terminal" evidence="20">
    <location>
        <begin position="219"/>
        <end position="291"/>
    </location>
</feature>
<evidence type="ECO:0000313" key="21">
    <source>
        <dbReference type="EMBL" id="EFI34843.1"/>
    </source>
</evidence>
<dbReference type="InterPro" id="IPR015867">
    <property type="entry name" value="N-reg_PII/ATP_PRibTrfase_C"/>
</dbReference>
<evidence type="ECO:0000256" key="14">
    <source>
        <dbReference type="ARBA" id="ARBA00022840"/>
    </source>
</evidence>
<comment type="similarity">
    <text evidence="5 18">Belongs to the ATP phosphoribosyltransferase family. Long subfamily.</text>
</comment>
<dbReference type="SUPFAM" id="SSF53850">
    <property type="entry name" value="Periplasmic binding protein-like II"/>
    <property type="match status" value="1"/>
</dbReference>